<comment type="caution">
    <text evidence="1">The sequence shown here is derived from an EMBL/GenBank/DDBJ whole genome shotgun (WGS) entry which is preliminary data.</text>
</comment>
<organism evidence="1 2">
    <name type="scientific">Pythium oligandrum</name>
    <name type="common">Mycoparasitic fungus</name>
    <dbReference type="NCBI Taxonomy" id="41045"/>
    <lineage>
        <taxon>Eukaryota</taxon>
        <taxon>Sar</taxon>
        <taxon>Stramenopiles</taxon>
        <taxon>Oomycota</taxon>
        <taxon>Peronosporomycetes</taxon>
        <taxon>Pythiales</taxon>
        <taxon>Pythiaceae</taxon>
        <taxon>Pythium</taxon>
    </lineage>
</organism>
<name>A0A8K1FK58_PYTOL</name>
<keyword evidence="2" id="KW-1185">Reference proteome</keyword>
<dbReference type="Proteomes" id="UP000794436">
    <property type="component" value="Unassembled WGS sequence"/>
</dbReference>
<evidence type="ECO:0000313" key="2">
    <source>
        <dbReference type="Proteomes" id="UP000794436"/>
    </source>
</evidence>
<dbReference type="AlphaFoldDB" id="A0A8K1FK58"/>
<evidence type="ECO:0000313" key="1">
    <source>
        <dbReference type="EMBL" id="TMW62477.1"/>
    </source>
</evidence>
<gene>
    <name evidence="1" type="ORF">Poli38472_005095</name>
</gene>
<dbReference type="EMBL" id="SPLM01000073">
    <property type="protein sequence ID" value="TMW62477.1"/>
    <property type="molecule type" value="Genomic_DNA"/>
</dbReference>
<protein>
    <submittedName>
        <fullName evidence="1">Uncharacterized protein</fullName>
    </submittedName>
</protein>
<proteinExistence type="predicted"/>
<accession>A0A8K1FK58</accession>
<sequence length="93" mass="10463">MTMASSSSALEALLRHIIEYGLPERDEANAYLKNERDRLVDALRKKSAVAKFWFKAFGDVIAERLASDVVLQVKQATQQIVLAMRRSVILGRS</sequence>
<reference evidence="1" key="1">
    <citation type="submission" date="2019-03" db="EMBL/GenBank/DDBJ databases">
        <title>Long read genome sequence of the mycoparasitic Pythium oligandrum ATCC 38472 isolated from sugarbeet rhizosphere.</title>
        <authorList>
            <person name="Gaulin E."/>
        </authorList>
    </citation>
    <scope>NUCLEOTIDE SEQUENCE</scope>
    <source>
        <strain evidence="1">ATCC 38472_TT</strain>
    </source>
</reference>